<dbReference type="GO" id="GO:0005576">
    <property type="term" value="C:extracellular region"/>
    <property type="evidence" value="ECO:0007669"/>
    <property type="project" value="InterPro"/>
</dbReference>
<dbReference type="GO" id="GO:0005975">
    <property type="term" value="P:carbohydrate metabolic process"/>
    <property type="evidence" value="ECO:0007669"/>
    <property type="project" value="InterPro"/>
</dbReference>
<accession>A0A212A6N8</accession>
<reference evidence="2 3" key="1">
    <citation type="submission" date="2016-12" db="EMBL/GenBank/DDBJ databases">
        <title>Comparison of Traditional DNA-DNA Hybridization with In Silico Genomic Analysis.</title>
        <authorList>
            <person name="Nicholson A.C."/>
            <person name="Humrighouse B.W."/>
            <person name="Graziano J."/>
            <person name="Lasker B."/>
            <person name="Whitney A.M."/>
            <person name="Mcquiston J.R."/>
        </authorList>
    </citation>
    <scope>NUCLEOTIDE SEQUENCE [LARGE SCALE GENOMIC DNA]</scope>
    <source>
        <strain evidence="2 3">H2240</strain>
    </source>
</reference>
<evidence type="ECO:0000256" key="1">
    <source>
        <dbReference type="SAM" id="MobiDB-lite"/>
    </source>
</evidence>
<dbReference type="InterPro" id="IPR036573">
    <property type="entry name" value="CBM_sf_5/12"/>
</dbReference>
<feature type="region of interest" description="Disordered" evidence="1">
    <location>
        <begin position="54"/>
        <end position="84"/>
    </location>
</feature>
<dbReference type="GO" id="GO:0004553">
    <property type="term" value="F:hydrolase activity, hydrolyzing O-glycosyl compounds"/>
    <property type="evidence" value="ECO:0007669"/>
    <property type="project" value="InterPro"/>
</dbReference>
<proteinExistence type="predicted"/>
<keyword evidence="3" id="KW-1185">Reference proteome</keyword>
<dbReference type="AlphaFoldDB" id="A0A212A6N8"/>
<gene>
    <name evidence="2" type="ORF">CDV49_19040</name>
</gene>
<sequence>MTLQWQGQQIAALEARMATLEAHPPLTYVGTHEAGKSYRKGEAVTANGSLWVAQRDTDGTPGTNDGWKLAVKRGRDGRGGGSHV</sequence>
<name>A0A212A6N8_9RHOB</name>
<dbReference type="Proteomes" id="UP000196878">
    <property type="component" value="Unassembled WGS sequence"/>
</dbReference>
<dbReference type="OrthoDB" id="7869742at2"/>
<evidence type="ECO:0000313" key="2">
    <source>
        <dbReference type="EMBL" id="OWJ74628.1"/>
    </source>
</evidence>
<dbReference type="EMBL" id="NIPW01000057">
    <property type="protein sequence ID" value="OWJ74628.1"/>
    <property type="molecule type" value="Genomic_DNA"/>
</dbReference>
<protein>
    <submittedName>
        <fullName evidence="2">Carbohydrate-binding family V/XII protein</fullName>
    </submittedName>
</protein>
<comment type="caution">
    <text evidence="2">The sequence shown here is derived from an EMBL/GenBank/DDBJ whole genome shotgun (WGS) entry which is preliminary data.</text>
</comment>
<dbReference type="GO" id="GO:0030246">
    <property type="term" value="F:carbohydrate binding"/>
    <property type="evidence" value="ECO:0007669"/>
    <property type="project" value="InterPro"/>
</dbReference>
<organism evidence="2 3">
    <name type="scientific">Haematobacter genomosp. 1</name>
    <dbReference type="NCBI Taxonomy" id="366618"/>
    <lineage>
        <taxon>Bacteria</taxon>
        <taxon>Pseudomonadati</taxon>
        <taxon>Pseudomonadota</taxon>
        <taxon>Alphaproteobacteria</taxon>
        <taxon>Rhodobacterales</taxon>
        <taxon>Paracoccaceae</taxon>
        <taxon>Haematobacter</taxon>
    </lineage>
</organism>
<evidence type="ECO:0000313" key="3">
    <source>
        <dbReference type="Proteomes" id="UP000196878"/>
    </source>
</evidence>
<dbReference type="SUPFAM" id="SSF51055">
    <property type="entry name" value="Carbohydrate binding domain"/>
    <property type="match status" value="1"/>
</dbReference>
<dbReference type="Gene3D" id="2.10.10.20">
    <property type="entry name" value="Carbohydrate-binding module superfamily 5/12"/>
    <property type="match status" value="1"/>
</dbReference>